<dbReference type="AlphaFoldDB" id="A0A840UZ53"/>
<evidence type="ECO:0000259" key="1">
    <source>
        <dbReference type="PROSITE" id="PS51794"/>
    </source>
</evidence>
<dbReference type="InterPro" id="IPR036888">
    <property type="entry name" value="DNA_integrity_DisA_N_sf"/>
</dbReference>
<dbReference type="PROSITE" id="PS51794">
    <property type="entry name" value="DAC"/>
    <property type="match status" value="1"/>
</dbReference>
<sequence length="481" mass="54165">MKTLQEKTFIRRCITDTLSGTREGLSRFSGQSRVAVIYCLAPDHELFILDPQNLLLGYEPKLKEIYLSNSEWRCQGNFIFNRNSFNLIDPVPSLHLDGRISCGGTSGSVFYQMWFTEHHPDMCSIGPTERWLEHAVLRFSHDVADERILYTGISGSFLREYATHAVHDYIVDMINLNLGLDTRIDVYHILDSVLGVSKTHEESVRPHGKILFVEPRVLGGIEFLARFRVDERPRVNHFKHVTKLLQTVEFSDRKLISDGVSIIGISEGIPSEFHLTAEFQGKIGFLSLNREKICSFSDGSYSSNTHRAKLFEVEEALLDYDLDTGTRNTLFQAIVSIVHSAQNKMFGCTLVIDLAEEKSVISGQDIISPIDLRLPNQLDLACALSKVDGALHLRADLQLHAFACLLDGHSIPGEDRARGARYNSALRFSAEHPLTIIVVVSADRPVSVIQHGKEIRQRNSLDPTSHCAIFPEPLEQRLTSR</sequence>
<name>A0A840UZ53_9BACT</name>
<dbReference type="Gene3D" id="3.40.1700.10">
    <property type="entry name" value="DNA integrity scanning protein, DisA, N-terminal domain"/>
    <property type="match status" value="1"/>
</dbReference>
<feature type="domain" description="DAC" evidence="1">
    <location>
        <begin position="310"/>
        <end position="460"/>
    </location>
</feature>
<dbReference type="InterPro" id="IPR003390">
    <property type="entry name" value="DNA_integrity_scan_DisA_N"/>
</dbReference>
<dbReference type="EMBL" id="JACHEO010000001">
    <property type="protein sequence ID" value="MBB5346729.1"/>
    <property type="molecule type" value="Genomic_DNA"/>
</dbReference>
<dbReference type="InterPro" id="IPR048555">
    <property type="entry name" value="DACNH"/>
</dbReference>
<dbReference type="Pfam" id="PF21749">
    <property type="entry name" value="DACND"/>
    <property type="match status" value="1"/>
</dbReference>
<dbReference type="SUPFAM" id="SSF143597">
    <property type="entry name" value="YojJ-like"/>
    <property type="match status" value="1"/>
</dbReference>
<dbReference type="RefSeq" id="WP_183347826.1">
    <property type="nucleotide sequence ID" value="NZ_JACHEO010000001.1"/>
</dbReference>
<gene>
    <name evidence="2" type="ORF">HNQ81_000436</name>
</gene>
<accession>A0A840UZ53</accession>
<comment type="caution">
    <text evidence="2">The sequence shown here is derived from an EMBL/GenBank/DDBJ whole genome shotgun (WGS) entry which is preliminary data.</text>
</comment>
<keyword evidence="3" id="KW-1185">Reference proteome</keyword>
<proteinExistence type="predicted"/>
<dbReference type="Pfam" id="PF02457">
    <property type="entry name" value="DAC"/>
    <property type="match status" value="1"/>
</dbReference>
<dbReference type="Proteomes" id="UP000539642">
    <property type="component" value="Unassembled WGS sequence"/>
</dbReference>
<dbReference type="InterPro" id="IPR048552">
    <property type="entry name" value="DACND"/>
</dbReference>
<reference evidence="2 3" key="1">
    <citation type="submission" date="2020-08" db="EMBL/GenBank/DDBJ databases">
        <title>Genomic Encyclopedia of Type Strains, Phase IV (KMG-IV): sequencing the most valuable type-strain genomes for metagenomic binning, comparative biology and taxonomic classification.</title>
        <authorList>
            <person name="Goeker M."/>
        </authorList>
    </citation>
    <scope>NUCLEOTIDE SEQUENCE [LARGE SCALE GENOMIC DNA]</scope>
    <source>
        <strain evidence="2 3">DSM 28570</strain>
    </source>
</reference>
<evidence type="ECO:0000313" key="3">
    <source>
        <dbReference type="Proteomes" id="UP000539642"/>
    </source>
</evidence>
<dbReference type="Pfam" id="PF21750">
    <property type="entry name" value="DACNH"/>
    <property type="match status" value="1"/>
</dbReference>
<evidence type="ECO:0000313" key="2">
    <source>
        <dbReference type="EMBL" id="MBB5346729.1"/>
    </source>
</evidence>
<organism evidence="2 3">
    <name type="scientific">Desulfoprunum benzoelyticum</name>
    <dbReference type="NCBI Taxonomy" id="1506996"/>
    <lineage>
        <taxon>Bacteria</taxon>
        <taxon>Pseudomonadati</taxon>
        <taxon>Thermodesulfobacteriota</taxon>
        <taxon>Desulfobulbia</taxon>
        <taxon>Desulfobulbales</taxon>
        <taxon>Desulfobulbaceae</taxon>
        <taxon>Desulfoprunum</taxon>
    </lineage>
</organism>
<protein>
    <recommendedName>
        <fullName evidence="1">DAC domain-containing protein</fullName>
    </recommendedName>
</protein>